<proteinExistence type="predicted"/>
<feature type="region of interest" description="Disordered" evidence="1">
    <location>
        <begin position="559"/>
        <end position="581"/>
    </location>
</feature>
<dbReference type="GO" id="GO:0010506">
    <property type="term" value="P:regulation of autophagy"/>
    <property type="evidence" value="ECO:0007669"/>
    <property type="project" value="InterPro"/>
</dbReference>
<dbReference type="GO" id="GO:0005524">
    <property type="term" value="F:ATP binding"/>
    <property type="evidence" value="ECO:0007669"/>
    <property type="project" value="InterPro"/>
</dbReference>
<dbReference type="AlphaFoldDB" id="A0AAF0E011"/>
<organism evidence="3 4">
    <name type="scientific">Malassezia obtusa</name>
    <dbReference type="NCBI Taxonomy" id="76774"/>
    <lineage>
        <taxon>Eukaryota</taxon>
        <taxon>Fungi</taxon>
        <taxon>Dikarya</taxon>
        <taxon>Basidiomycota</taxon>
        <taxon>Ustilaginomycotina</taxon>
        <taxon>Malasseziomycetes</taxon>
        <taxon>Malasseziales</taxon>
        <taxon>Malasseziaceae</taxon>
        <taxon>Malassezia</taxon>
    </lineage>
</organism>
<evidence type="ECO:0000313" key="3">
    <source>
        <dbReference type="EMBL" id="WFD02515.1"/>
    </source>
</evidence>
<keyword evidence="4" id="KW-1185">Reference proteome</keyword>
<dbReference type="PANTHER" id="PTHR24348:SF68">
    <property type="entry name" value="SERINE_THREONINE-PROTEIN KINASE ATG1C"/>
    <property type="match status" value="1"/>
</dbReference>
<dbReference type="PROSITE" id="PS50011">
    <property type="entry name" value="PROTEIN_KINASE_DOM"/>
    <property type="match status" value="1"/>
</dbReference>
<feature type="region of interest" description="Disordered" evidence="1">
    <location>
        <begin position="42"/>
        <end position="183"/>
    </location>
</feature>
<feature type="region of interest" description="Disordered" evidence="1">
    <location>
        <begin position="314"/>
        <end position="339"/>
    </location>
</feature>
<dbReference type="GO" id="GO:0004674">
    <property type="term" value="F:protein serine/threonine kinase activity"/>
    <property type="evidence" value="ECO:0007669"/>
    <property type="project" value="InterPro"/>
</dbReference>
<feature type="compositionally biased region" description="Basic and acidic residues" evidence="1">
    <location>
        <begin position="559"/>
        <end position="571"/>
    </location>
</feature>
<gene>
    <name evidence="3" type="ORF">MOBT1_001198</name>
</gene>
<dbReference type="InterPro" id="IPR011009">
    <property type="entry name" value="Kinase-like_dom_sf"/>
</dbReference>
<feature type="compositionally biased region" description="Low complexity" evidence="1">
    <location>
        <begin position="153"/>
        <end position="162"/>
    </location>
</feature>
<dbReference type="SUPFAM" id="SSF56112">
    <property type="entry name" value="Protein kinase-like (PK-like)"/>
    <property type="match status" value="1"/>
</dbReference>
<feature type="compositionally biased region" description="Polar residues" evidence="1">
    <location>
        <begin position="116"/>
        <end position="133"/>
    </location>
</feature>
<feature type="compositionally biased region" description="Polar residues" evidence="1">
    <location>
        <begin position="99"/>
        <end position="108"/>
    </location>
</feature>
<dbReference type="EMBL" id="CP119935">
    <property type="protein sequence ID" value="WFD02515.1"/>
    <property type="molecule type" value="Genomic_DNA"/>
</dbReference>
<reference evidence="3" key="1">
    <citation type="submission" date="2023-03" db="EMBL/GenBank/DDBJ databases">
        <title>Mating type loci evolution in Malassezia.</title>
        <authorList>
            <person name="Coelho M.A."/>
        </authorList>
    </citation>
    <scope>NUCLEOTIDE SEQUENCE</scope>
    <source>
        <strain evidence="3">CBS 7876</strain>
    </source>
</reference>
<dbReference type="PANTHER" id="PTHR24348">
    <property type="entry name" value="SERINE/THREONINE-PROTEIN KINASE UNC-51-RELATED"/>
    <property type="match status" value="1"/>
</dbReference>
<protein>
    <recommendedName>
        <fullName evidence="2">Protein kinase domain-containing protein</fullName>
    </recommendedName>
</protein>
<feature type="compositionally biased region" description="Basic residues" evidence="1">
    <location>
        <begin position="138"/>
        <end position="149"/>
    </location>
</feature>
<feature type="region of interest" description="Disordered" evidence="1">
    <location>
        <begin position="1"/>
        <end position="21"/>
    </location>
</feature>
<feature type="domain" description="Protein kinase" evidence="2">
    <location>
        <begin position="190"/>
        <end position="618"/>
    </location>
</feature>
<sequence length="621" mass="68081">MTGRRPLDIPPRNSPLGVRADDAYDHTAHSMKLMGLDDVGNFSSACAWTTGGDPFAPHEATKPSPPRPRPSASPTPQDARPGPLDTSVDSLDVPEQRSDTSNTSSTLPSPAAQWLGSLNGSFGSPNEPETTPNSLLSHLRRSSSNRPRRPERTPSMTSSFSSLERHSSLGAKRPPRADEEGYVFGPGTQYRLGRAIGFGESSIVFEGTARDVADDSASDSSSSTDAGRRVAIKILRNAGQQPQGVRQNDHELELWLSLPCHPHLLSLIHYERIREPPSVPGGRERVLDHLVMDYSPYGNLLQFVRREGAVVERGTSRPGLAQRPRVVSADPQPPPSMEASSWSAAEHHAVMRMSGTGGHALATSVPPSAETAHEKPILRALSSSRRSRGLPIDVARDIMRQIASGLYSLHKVASVVHCDLKLENVLAFAPEGEPGDAEMPPIAWKIADFGLSEKVQHERRVESWSRAAKLGGTLAYAAPEVVRYIDFDMPVVPNVPSHAPPMTEQMHMPFARDMWSLGCILYALLSGQLPFVDGMQVRLQRKILAGDFEIPARLLTGKERVDLDPPSDRPAEAYPYRSDPALDTDECRMQAREVLENLLELDPNLRWDIDDLCQSPWLALY</sequence>
<evidence type="ECO:0000256" key="1">
    <source>
        <dbReference type="SAM" id="MobiDB-lite"/>
    </source>
</evidence>
<evidence type="ECO:0000313" key="4">
    <source>
        <dbReference type="Proteomes" id="UP001214603"/>
    </source>
</evidence>
<feature type="compositionally biased region" description="Pro residues" evidence="1">
    <location>
        <begin position="63"/>
        <end position="73"/>
    </location>
</feature>
<dbReference type="Pfam" id="PF00069">
    <property type="entry name" value="Pkinase"/>
    <property type="match status" value="1"/>
</dbReference>
<dbReference type="SMART" id="SM00220">
    <property type="entry name" value="S_TKc"/>
    <property type="match status" value="1"/>
</dbReference>
<evidence type="ECO:0000259" key="2">
    <source>
        <dbReference type="PROSITE" id="PS50011"/>
    </source>
</evidence>
<accession>A0AAF0E011</accession>
<dbReference type="Gene3D" id="1.10.510.10">
    <property type="entry name" value="Transferase(Phosphotransferase) domain 1"/>
    <property type="match status" value="2"/>
</dbReference>
<dbReference type="GO" id="GO:0005737">
    <property type="term" value="C:cytoplasm"/>
    <property type="evidence" value="ECO:0007669"/>
    <property type="project" value="TreeGrafter"/>
</dbReference>
<dbReference type="InterPro" id="IPR000719">
    <property type="entry name" value="Prot_kinase_dom"/>
</dbReference>
<dbReference type="Proteomes" id="UP001214603">
    <property type="component" value="Chromosome 2"/>
</dbReference>
<name>A0AAF0E011_9BASI</name>
<dbReference type="InterPro" id="IPR045269">
    <property type="entry name" value="Atg1-like"/>
</dbReference>